<protein>
    <recommendedName>
        <fullName evidence="3">C2H2-type domain-containing protein</fullName>
    </recommendedName>
</protein>
<sequence length="191" mass="22957">MGSNKDKKYRNRSRSRSKSSKRKDERSHKKKSHKKNHKKKKSNKSLSKSRSRSRSYDNRIQRKEKNSINNDIKDIKQSPENKQEQKGQQKTNIKLDTNQLKETEIKLKQIDKTGSLKPKLMTEFLSSKEAQQLAKQDYQYEIEQQKDPITGQIIQVRVFKPYECKYKDCFYRFKNENELQQHMKLHEFGKM</sequence>
<dbReference type="EMBL" id="LDAU01000019">
    <property type="protein sequence ID" value="KRX10787.1"/>
    <property type="molecule type" value="Genomic_DNA"/>
</dbReference>
<feature type="compositionally biased region" description="Basic and acidic residues" evidence="2">
    <location>
        <begin position="54"/>
        <end position="87"/>
    </location>
</feature>
<dbReference type="InParanoid" id="A0A0V0R8H7"/>
<gene>
    <name evidence="4" type="ORF">PPERSA_00957</name>
</gene>
<evidence type="ECO:0000256" key="1">
    <source>
        <dbReference type="PROSITE-ProRule" id="PRU00042"/>
    </source>
</evidence>
<dbReference type="OMA" id="IAKPYSC"/>
<keyword evidence="1" id="KW-0863">Zinc-finger</keyword>
<dbReference type="Gene3D" id="3.30.160.60">
    <property type="entry name" value="Classic Zinc Finger"/>
    <property type="match status" value="1"/>
</dbReference>
<dbReference type="AlphaFoldDB" id="A0A0V0R8H7"/>
<keyword evidence="1" id="KW-0862">Zinc</keyword>
<dbReference type="GO" id="GO:0008270">
    <property type="term" value="F:zinc ion binding"/>
    <property type="evidence" value="ECO:0007669"/>
    <property type="project" value="UniProtKB-KW"/>
</dbReference>
<feature type="domain" description="C2H2-type" evidence="3">
    <location>
        <begin position="162"/>
        <end position="191"/>
    </location>
</feature>
<dbReference type="SMART" id="SM00355">
    <property type="entry name" value="ZnF_C2H2"/>
    <property type="match status" value="1"/>
</dbReference>
<feature type="region of interest" description="Disordered" evidence="2">
    <location>
        <begin position="1"/>
        <end position="96"/>
    </location>
</feature>
<keyword evidence="1" id="KW-0479">Metal-binding</keyword>
<comment type="caution">
    <text evidence="4">The sequence shown here is derived from an EMBL/GenBank/DDBJ whole genome shotgun (WGS) entry which is preliminary data.</text>
</comment>
<proteinExistence type="predicted"/>
<dbReference type="InterPro" id="IPR013087">
    <property type="entry name" value="Znf_C2H2_type"/>
</dbReference>
<dbReference type="SUPFAM" id="SSF57667">
    <property type="entry name" value="beta-beta-alpha zinc fingers"/>
    <property type="match status" value="1"/>
</dbReference>
<dbReference type="PROSITE" id="PS00028">
    <property type="entry name" value="ZINC_FINGER_C2H2_1"/>
    <property type="match status" value="1"/>
</dbReference>
<dbReference type="InterPro" id="IPR036236">
    <property type="entry name" value="Znf_C2H2_sf"/>
</dbReference>
<dbReference type="Proteomes" id="UP000054937">
    <property type="component" value="Unassembled WGS sequence"/>
</dbReference>
<feature type="compositionally biased region" description="Basic residues" evidence="2">
    <location>
        <begin position="28"/>
        <end position="53"/>
    </location>
</feature>
<accession>A0A0V0R8H7</accession>
<name>A0A0V0R8H7_PSEPJ</name>
<reference evidence="4 5" key="1">
    <citation type="journal article" date="2015" name="Sci. Rep.">
        <title>Genome of the facultative scuticociliatosis pathogen Pseudocohnilembus persalinus provides insight into its virulence through horizontal gene transfer.</title>
        <authorList>
            <person name="Xiong J."/>
            <person name="Wang G."/>
            <person name="Cheng J."/>
            <person name="Tian M."/>
            <person name="Pan X."/>
            <person name="Warren A."/>
            <person name="Jiang C."/>
            <person name="Yuan D."/>
            <person name="Miao W."/>
        </authorList>
    </citation>
    <scope>NUCLEOTIDE SEQUENCE [LARGE SCALE GENOMIC DNA]</scope>
    <source>
        <strain evidence="4">36N120E</strain>
    </source>
</reference>
<evidence type="ECO:0000313" key="5">
    <source>
        <dbReference type="Proteomes" id="UP000054937"/>
    </source>
</evidence>
<organism evidence="4 5">
    <name type="scientific">Pseudocohnilembus persalinus</name>
    <name type="common">Ciliate</name>
    <dbReference type="NCBI Taxonomy" id="266149"/>
    <lineage>
        <taxon>Eukaryota</taxon>
        <taxon>Sar</taxon>
        <taxon>Alveolata</taxon>
        <taxon>Ciliophora</taxon>
        <taxon>Intramacronucleata</taxon>
        <taxon>Oligohymenophorea</taxon>
        <taxon>Scuticociliatia</taxon>
        <taxon>Philasterida</taxon>
        <taxon>Pseudocohnilembidae</taxon>
        <taxon>Pseudocohnilembus</taxon>
    </lineage>
</organism>
<dbReference type="PROSITE" id="PS50157">
    <property type="entry name" value="ZINC_FINGER_C2H2_2"/>
    <property type="match status" value="1"/>
</dbReference>
<evidence type="ECO:0000313" key="4">
    <source>
        <dbReference type="EMBL" id="KRX10787.1"/>
    </source>
</evidence>
<keyword evidence="5" id="KW-1185">Reference proteome</keyword>
<feature type="compositionally biased region" description="Basic residues" evidence="2">
    <location>
        <begin position="7"/>
        <end position="21"/>
    </location>
</feature>
<evidence type="ECO:0000259" key="3">
    <source>
        <dbReference type="PROSITE" id="PS50157"/>
    </source>
</evidence>
<evidence type="ECO:0000256" key="2">
    <source>
        <dbReference type="SAM" id="MobiDB-lite"/>
    </source>
</evidence>